<accession>A0A850NTA8</accession>
<dbReference type="InterPro" id="IPR003439">
    <property type="entry name" value="ABC_transporter-like_ATP-bd"/>
</dbReference>
<feature type="domain" description="ABC transporter" evidence="1">
    <location>
        <begin position="17"/>
        <end position="44"/>
    </location>
</feature>
<dbReference type="InterPro" id="IPR027417">
    <property type="entry name" value="P-loop_NTPase"/>
</dbReference>
<name>A0A850NTA8_9PROT</name>
<evidence type="ECO:0000313" key="2">
    <source>
        <dbReference type="EMBL" id="NVN31490.1"/>
    </source>
</evidence>
<dbReference type="SUPFAM" id="SSF52540">
    <property type="entry name" value="P-loop containing nucleoside triphosphate hydrolases"/>
    <property type="match status" value="1"/>
</dbReference>
<evidence type="ECO:0000313" key="3">
    <source>
        <dbReference type="Proteomes" id="UP000565205"/>
    </source>
</evidence>
<protein>
    <submittedName>
        <fullName evidence="2">ATP-binding cassette domain-containing protein</fullName>
    </submittedName>
</protein>
<reference evidence="2 3" key="1">
    <citation type="submission" date="2020-06" db="EMBL/GenBank/DDBJ databases">
        <title>Description of novel acetic acid bacteria.</title>
        <authorList>
            <person name="Sombolestani A."/>
        </authorList>
    </citation>
    <scope>NUCLEOTIDE SEQUENCE [LARGE SCALE GENOMIC DNA]</scope>
    <source>
        <strain evidence="2 3">LMG 26838</strain>
    </source>
</reference>
<feature type="non-terminal residue" evidence="2">
    <location>
        <position position="44"/>
    </location>
</feature>
<organism evidence="2 3">
    <name type="scientific">Endobacter medicaginis</name>
    <dbReference type="NCBI Taxonomy" id="1181271"/>
    <lineage>
        <taxon>Bacteria</taxon>
        <taxon>Pseudomonadati</taxon>
        <taxon>Pseudomonadota</taxon>
        <taxon>Alphaproteobacteria</taxon>
        <taxon>Acetobacterales</taxon>
        <taxon>Acetobacteraceae</taxon>
        <taxon>Endobacter</taxon>
    </lineage>
</organism>
<dbReference type="Proteomes" id="UP000565205">
    <property type="component" value="Unassembled WGS sequence"/>
</dbReference>
<dbReference type="Pfam" id="PF00005">
    <property type="entry name" value="ABC_tran"/>
    <property type="match status" value="1"/>
</dbReference>
<dbReference type="GO" id="GO:0016887">
    <property type="term" value="F:ATP hydrolysis activity"/>
    <property type="evidence" value="ECO:0007669"/>
    <property type="project" value="InterPro"/>
</dbReference>
<keyword evidence="2" id="KW-0547">Nucleotide-binding</keyword>
<comment type="caution">
    <text evidence="2">The sequence shown here is derived from an EMBL/GenBank/DDBJ whole genome shotgun (WGS) entry which is preliminary data.</text>
</comment>
<evidence type="ECO:0000259" key="1">
    <source>
        <dbReference type="Pfam" id="PF00005"/>
    </source>
</evidence>
<keyword evidence="2" id="KW-0067">ATP-binding</keyword>
<proteinExistence type="predicted"/>
<sequence length="44" mass="4522">MLTLSDLSLRVGTRALLDGASLSVEPGRRIGLVGRNGAGKSTLL</sequence>
<dbReference type="EMBL" id="JABXXQ010000390">
    <property type="protein sequence ID" value="NVN31490.1"/>
    <property type="molecule type" value="Genomic_DNA"/>
</dbReference>
<gene>
    <name evidence="2" type="ORF">HUK83_14275</name>
</gene>
<dbReference type="AlphaFoldDB" id="A0A850NTA8"/>
<dbReference type="Gene3D" id="3.40.50.300">
    <property type="entry name" value="P-loop containing nucleotide triphosphate hydrolases"/>
    <property type="match status" value="1"/>
</dbReference>
<dbReference type="GO" id="GO:0005524">
    <property type="term" value="F:ATP binding"/>
    <property type="evidence" value="ECO:0007669"/>
    <property type="project" value="UniProtKB-KW"/>
</dbReference>